<dbReference type="RefSeq" id="WP_188371151.1">
    <property type="nucleotide sequence ID" value="NZ_BMFH01000002.1"/>
</dbReference>
<name>A0ABQ1R726_9FLAO</name>
<gene>
    <name evidence="2" type="ORF">GCM10011361_25490</name>
</gene>
<dbReference type="Proteomes" id="UP000625780">
    <property type="component" value="Unassembled WGS sequence"/>
</dbReference>
<evidence type="ECO:0000313" key="2">
    <source>
        <dbReference type="EMBL" id="GGD57916.1"/>
    </source>
</evidence>
<keyword evidence="1" id="KW-1133">Transmembrane helix</keyword>
<organism evidence="2 3">
    <name type="scientific">Muriicola marianensis</name>
    <dbReference type="NCBI Taxonomy" id="1324801"/>
    <lineage>
        <taxon>Bacteria</taxon>
        <taxon>Pseudomonadati</taxon>
        <taxon>Bacteroidota</taxon>
        <taxon>Flavobacteriia</taxon>
        <taxon>Flavobacteriales</taxon>
        <taxon>Flavobacteriaceae</taxon>
        <taxon>Muriicola</taxon>
    </lineage>
</organism>
<reference evidence="3" key="1">
    <citation type="journal article" date="2019" name="Int. J. Syst. Evol. Microbiol.">
        <title>The Global Catalogue of Microorganisms (GCM) 10K type strain sequencing project: providing services to taxonomists for standard genome sequencing and annotation.</title>
        <authorList>
            <consortium name="The Broad Institute Genomics Platform"/>
            <consortium name="The Broad Institute Genome Sequencing Center for Infectious Disease"/>
            <person name="Wu L."/>
            <person name="Ma J."/>
        </authorList>
    </citation>
    <scope>NUCLEOTIDE SEQUENCE [LARGE SCALE GENOMIC DNA]</scope>
    <source>
        <strain evidence="3">CGMCC 1.12606</strain>
    </source>
</reference>
<keyword evidence="1" id="KW-0812">Transmembrane</keyword>
<feature type="transmembrane region" description="Helical" evidence="1">
    <location>
        <begin position="260"/>
        <end position="281"/>
    </location>
</feature>
<evidence type="ECO:0000256" key="1">
    <source>
        <dbReference type="SAM" id="Phobius"/>
    </source>
</evidence>
<evidence type="ECO:0008006" key="4">
    <source>
        <dbReference type="Google" id="ProtNLM"/>
    </source>
</evidence>
<evidence type="ECO:0000313" key="3">
    <source>
        <dbReference type="Proteomes" id="UP000625780"/>
    </source>
</evidence>
<keyword evidence="1" id="KW-0472">Membrane</keyword>
<sequence length="290" mass="32750">MKSETRIRSGLFYVLWIFLSVFLISGIQAQDKKKNSVRIKADYTKVIEGQSYLDIKVISRIDRQMVDVPGIDLEVYYEYEYEEFPLGTARTDMSGKSRFLLPPLSEMKADSTGMYTVGVSFGGNDDFKRGSRTTSFKDAHIETRLEQKDSINYIQATLTDVGTGLPVTDVSLRVQVQRLIRPLRIGEEFNYTDENGTVFVPVEAGIPGLEGILNIEVVLPESDEYGTVKAVTEAPYGEPIVLDTSFNERTLWSPRSKTPIFILVFTILLIAVTWGPIVYLIRNLYKISKS</sequence>
<keyword evidence="3" id="KW-1185">Reference proteome</keyword>
<accession>A0ABQ1R726</accession>
<dbReference type="EMBL" id="BMFH01000002">
    <property type="protein sequence ID" value="GGD57916.1"/>
    <property type="molecule type" value="Genomic_DNA"/>
</dbReference>
<protein>
    <recommendedName>
        <fullName evidence="4">Protein BatD</fullName>
    </recommendedName>
</protein>
<proteinExistence type="predicted"/>
<comment type="caution">
    <text evidence="2">The sequence shown here is derived from an EMBL/GenBank/DDBJ whole genome shotgun (WGS) entry which is preliminary data.</text>
</comment>